<dbReference type="EnsemblPlants" id="Solyc01g067340.2.1">
    <property type="protein sequence ID" value="Solyc01g067340.2.1"/>
    <property type="gene ID" value="Solyc01g067340.2"/>
</dbReference>
<keyword evidence="9 12" id="KW-0472">Membrane</keyword>
<dbReference type="InterPro" id="IPR044173">
    <property type="entry name" value="CASPL"/>
</dbReference>
<dbReference type="GO" id="GO:0006355">
    <property type="term" value="P:regulation of DNA-templated transcription"/>
    <property type="evidence" value="ECO:0000318"/>
    <property type="project" value="GO_Central"/>
</dbReference>
<comment type="similarity">
    <text evidence="3 12">Belongs to the Casparian strip membrane proteins (CASP) family.</text>
</comment>
<dbReference type="GO" id="GO:0043565">
    <property type="term" value="F:sequence-specific DNA binding"/>
    <property type="evidence" value="ECO:0000318"/>
    <property type="project" value="GO_Central"/>
</dbReference>
<dbReference type="AlphaFoldDB" id="A0A3Q7EFT0"/>
<evidence type="ECO:0000256" key="10">
    <source>
        <dbReference type="ARBA" id="ARBA00023163"/>
    </source>
</evidence>
<keyword evidence="11" id="KW-0539">Nucleus</keyword>
<dbReference type="PROSITE" id="PS51671">
    <property type="entry name" value="ACT"/>
    <property type="match status" value="1"/>
</dbReference>
<keyword evidence="6 12" id="KW-0812">Transmembrane</keyword>
<comment type="caution">
    <text evidence="12">Lacks conserved residue(s) required for the propagation of feature annotation.</text>
</comment>
<evidence type="ECO:0000256" key="1">
    <source>
        <dbReference type="ARBA" id="ARBA00004123"/>
    </source>
</evidence>
<protein>
    <recommendedName>
        <fullName evidence="12">CASP-like protein</fullName>
    </recommendedName>
</protein>
<evidence type="ECO:0000256" key="7">
    <source>
        <dbReference type="ARBA" id="ARBA00022989"/>
    </source>
</evidence>
<dbReference type="PaxDb" id="4081-Solyc01g067340.1.1"/>
<dbReference type="GO" id="GO:0003700">
    <property type="term" value="F:DNA-binding transcription factor activity"/>
    <property type="evidence" value="ECO:0000318"/>
    <property type="project" value="GO_Central"/>
</dbReference>
<evidence type="ECO:0000256" key="4">
    <source>
        <dbReference type="ARBA" id="ARBA00011489"/>
    </source>
</evidence>
<dbReference type="Pfam" id="PF00010">
    <property type="entry name" value="HLH"/>
    <property type="match status" value="1"/>
</dbReference>
<keyword evidence="8" id="KW-0805">Transcription regulation</keyword>
<reference evidence="15" key="1">
    <citation type="journal article" date="2012" name="Nature">
        <title>The tomato genome sequence provides insights into fleshy fruit evolution.</title>
        <authorList>
            <consortium name="Tomato Genome Consortium"/>
        </authorList>
    </citation>
    <scope>NUCLEOTIDE SEQUENCE [LARGE SCALE GENOMIC DNA]</scope>
    <source>
        <strain evidence="15">cv. Heinz 1706</strain>
    </source>
</reference>
<feature type="transmembrane region" description="Helical" evidence="12">
    <location>
        <begin position="75"/>
        <end position="99"/>
    </location>
</feature>
<feature type="domain" description="BHLH" evidence="13">
    <location>
        <begin position="190"/>
        <end position="242"/>
    </location>
</feature>
<keyword evidence="10" id="KW-0804">Transcription</keyword>
<evidence type="ECO:0000313" key="15">
    <source>
        <dbReference type="EnsemblPlants" id="Solyc01g067340.2.1"/>
    </source>
</evidence>
<feature type="transmembrane region" description="Helical" evidence="12">
    <location>
        <begin position="111"/>
        <end position="137"/>
    </location>
</feature>
<evidence type="ECO:0000256" key="8">
    <source>
        <dbReference type="ARBA" id="ARBA00023015"/>
    </source>
</evidence>
<dbReference type="STRING" id="4081.A0A3Q7EFT0"/>
<keyword evidence="16" id="KW-1185">Reference proteome</keyword>
<dbReference type="InterPro" id="IPR002912">
    <property type="entry name" value="ACT_dom"/>
</dbReference>
<evidence type="ECO:0000256" key="6">
    <source>
        <dbReference type="ARBA" id="ARBA00022692"/>
    </source>
</evidence>
<organism evidence="15">
    <name type="scientific">Solanum lycopersicum</name>
    <name type="common">Tomato</name>
    <name type="synonym">Lycopersicon esculentum</name>
    <dbReference type="NCBI Taxonomy" id="4081"/>
    <lineage>
        <taxon>Eukaryota</taxon>
        <taxon>Viridiplantae</taxon>
        <taxon>Streptophyta</taxon>
        <taxon>Embryophyta</taxon>
        <taxon>Tracheophyta</taxon>
        <taxon>Spermatophyta</taxon>
        <taxon>Magnoliopsida</taxon>
        <taxon>eudicotyledons</taxon>
        <taxon>Gunneridae</taxon>
        <taxon>Pentapetalae</taxon>
        <taxon>asterids</taxon>
        <taxon>lamiids</taxon>
        <taxon>Solanales</taxon>
        <taxon>Solanaceae</taxon>
        <taxon>Solanoideae</taxon>
        <taxon>Solaneae</taxon>
        <taxon>Solanum</taxon>
        <taxon>Solanum subgen. Lycopersicon</taxon>
    </lineage>
</organism>
<dbReference type="InterPro" id="IPR006459">
    <property type="entry name" value="CASP/CASPL"/>
</dbReference>
<dbReference type="NCBIfam" id="TIGR01569">
    <property type="entry name" value="A_tha_TIGR01569"/>
    <property type="match status" value="1"/>
</dbReference>
<reference evidence="15" key="2">
    <citation type="submission" date="2019-01" db="UniProtKB">
        <authorList>
            <consortium name="EnsemblPlants"/>
        </authorList>
    </citation>
    <scope>IDENTIFICATION</scope>
    <source>
        <strain evidence="15">cv. Heinz 1706</strain>
    </source>
</reference>
<evidence type="ECO:0000256" key="2">
    <source>
        <dbReference type="ARBA" id="ARBA00004651"/>
    </source>
</evidence>
<comment type="subcellular location">
    <subcellularLocation>
        <location evidence="2 12">Cell membrane</location>
        <topology evidence="2 12">Multi-pass membrane protein</topology>
    </subcellularLocation>
    <subcellularLocation>
        <location evidence="1">Nucleus</location>
    </subcellularLocation>
</comment>
<dbReference type="PANTHER" id="PTHR36488">
    <property type="entry name" value="CASP-LIKE PROTEIN 1U1"/>
    <property type="match status" value="1"/>
</dbReference>
<dbReference type="SUPFAM" id="SSF47459">
    <property type="entry name" value="HLH, helix-loop-helix DNA-binding domain"/>
    <property type="match status" value="1"/>
</dbReference>
<dbReference type="InParanoid" id="A0A3Q7EFT0"/>
<comment type="subunit">
    <text evidence="4 12">Homodimer and heterodimers.</text>
</comment>
<dbReference type="GO" id="GO:0005886">
    <property type="term" value="C:plasma membrane"/>
    <property type="evidence" value="ECO:0007669"/>
    <property type="project" value="UniProtKB-SubCell"/>
</dbReference>
<evidence type="ECO:0000313" key="16">
    <source>
        <dbReference type="Proteomes" id="UP000004994"/>
    </source>
</evidence>
<dbReference type="GO" id="GO:0046983">
    <property type="term" value="F:protein dimerization activity"/>
    <property type="evidence" value="ECO:0007669"/>
    <property type="project" value="InterPro"/>
</dbReference>
<dbReference type="PROSITE" id="PS50888">
    <property type="entry name" value="BHLH"/>
    <property type="match status" value="1"/>
</dbReference>
<feature type="domain" description="ACT" evidence="14">
    <location>
        <begin position="283"/>
        <end position="348"/>
    </location>
</feature>
<dbReference type="InterPro" id="IPR006702">
    <property type="entry name" value="CASP_dom"/>
</dbReference>
<evidence type="ECO:0000256" key="11">
    <source>
        <dbReference type="ARBA" id="ARBA00023242"/>
    </source>
</evidence>
<dbReference type="Gene3D" id="4.10.280.10">
    <property type="entry name" value="Helix-loop-helix DNA-binding domain"/>
    <property type="match status" value="1"/>
</dbReference>
<dbReference type="InterPro" id="IPR011598">
    <property type="entry name" value="bHLH_dom"/>
</dbReference>
<accession>A0A3Q7EFT0</accession>
<dbReference type="InterPro" id="IPR036638">
    <property type="entry name" value="HLH_DNA-bd_sf"/>
</dbReference>
<evidence type="ECO:0000259" key="13">
    <source>
        <dbReference type="PROSITE" id="PS50888"/>
    </source>
</evidence>
<dbReference type="PANTHER" id="PTHR36488:SF8">
    <property type="entry name" value="CASP-LIKE PROTEIN 1U1"/>
    <property type="match status" value="1"/>
</dbReference>
<sequence length="348" mass="38564">METESHTIAKEIGVANKQTIRWNDFVLRFLAFVVTLVAAIVLGVSKQNELVPVQLVPTLPPINVPASAKWSHMSAFVYFVIVNAIACAYAVISLVLSLANKGKTKGLSLTIILFDLIMMALLYSSVGAAAAVGLIGYKGNTHVRWNKRLFMGVMGGYKDAFMPPLTDFSTINEMGSSSSYGNKRHKKEAPLADDNMHKERNRRGKMAELYSLLQSLVPTISHIHKATREKIVAESIDYIKRLEEEVLRLKNLKKSVVVYKPALSQWRNRVSSVNATVSKGLAFFGIQFQLTQGLMTNIFSVLDKHQAEVLAANISVSDHQLTTLTITVTIGNNESNTVESIRRELLLF</sequence>
<dbReference type="Proteomes" id="UP000004994">
    <property type="component" value="Chromosome 1"/>
</dbReference>
<proteinExistence type="inferred from homology"/>
<evidence type="ECO:0000256" key="9">
    <source>
        <dbReference type="ARBA" id="ARBA00023136"/>
    </source>
</evidence>
<dbReference type="SMART" id="SM00353">
    <property type="entry name" value="HLH"/>
    <property type="match status" value="1"/>
</dbReference>
<dbReference type="GO" id="GO:0005634">
    <property type="term" value="C:nucleus"/>
    <property type="evidence" value="ECO:0000318"/>
    <property type="project" value="GO_Central"/>
</dbReference>
<keyword evidence="7 12" id="KW-1133">Transmembrane helix</keyword>
<dbReference type="Gramene" id="Solyc01g067340.2.1">
    <property type="protein sequence ID" value="Solyc01g067340.2.1"/>
    <property type="gene ID" value="Solyc01g067340.2"/>
</dbReference>
<evidence type="ECO:0000259" key="14">
    <source>
        <dbReference type="PROSITE" id="PS51671"/>
    </source>
</evidence>
<keyword evidence="5 12" id="KW-1003">Cell membrane</keyword>
<dbReference type="Pfam" id="PF04535">
    <property type="entry name" value="CASP_dom"/>
    <property type="match status" value="1"/>
</dbReference>
<name>A0A3Q7EFT0_SOLLC</name>
<evidence type="ECO:0000256" key="5">
    <source>
        <dbReference type="ARBA" id="ARBA00022475"/>
    </source>
</evidence>
<feature type="transmembrane region" description="Helical" evidence="12">
    <location>
        <begin position="25"/>
        <end position="45"/>
    </location>
</feature>
<evidence type="ECO:0000256" key="12">
    <source>
        <dbReference type="RuleBase" id="RU361233"/>
    </source>
</evidence>
<evidence type="ECO:0000256" key="3">
    <source>
        <dbReference type="ARBA" id="ARBA00007651"/>
    </source>
</evidence>